<proteinExistence type="predicted"/>
<accession>A0A9N9MUV1</accession>
<reference evidence="2" key="1">
    <citation type="submission" date="2022-01" db="EMBL/GenBank/DDBJ databases">
        <authorList>
            <person name="King R."/>
        </authorList>
    </citation>
    <scope>NUCLEOTIDE SEQUENCE</scope>
</reference>
<keyword evidence="3" id="KW-1185">Reference proteome</keyword>
<evidence type="ECO:0000256" key="1">
    <source>
        <dbReference type="SAM" id="SignalP"/>
    </source>
</evidence>
<keyword evidence="1" id="KW-0732">Signal</keyword>
<dbReference type="AlphaFoldDB" id="A0A9N9MUV1"/>
<dbReference type="Proteomes" id="UP001152799">
    <property type="component" value="Chromosome 6"/>
</dbReference>
<sequence>MLKFLSLVSALVVVESSYLGNVGLGTSYTSGYGVGLNNGAAYGIGNAGLNSYGSISSGSNNLGGAGIAGNAVVSVSTIPAGHAQAIPTAFSTQSRFDIIHPGSLIQQTVSQVPVVSTQIRPVAVAVDHGHGAHH</sequence>
<gene>
    <name evidence="2" type="ORF">CEUTPL_LOCUS10980</name>
</gene>
<dbReference type="EMBL" id="OU892282">
    <property type="protein sequence ID" value="CAG9770528.1"/>
    <property type="molecule type" value="Genomic_DNA"/>
</dbReference>
<feature type="chain" id="PRO_5040350501" evidence="1">
    <location>
        <begin position="17"/>
        <end position="134"/>
    </location>
</feature>
<evidence type="ECO:0000313" key="2">
    <source>
        <dbReference type="EMBL" id="CAG9770528.1"/>
    </source>
</evidence>
<evidence type="ECO:0000313" key="3">
    <source>
        <dbReference type="Proteomes" id="UP001152799"/>
    </source>
</evidence>
<feature type="signal peptide" evidence="1">
    <location>
        <begin position="1"/>
        <end position="16"/>
    </location>
</feature>
<organism evidence="2 3">
    <name type="scientific">Ceutorhynchus assimilis</name>
    <name type="common">cabbage seed weevil</name>
    <dbReference type="NCBI Taxonomy" id="467358"/>
    <lineage>
        <taxon>Eukaryota</taxon>
        <taxon>Metazoa</taxon>
        <taxon>Ecdysozoa</taxon>
        <taxon>Arthropoda</taxon>
        <taxon>Hexapoda</taxon>
        <taxon>Insecta</taxon>
        <taxon>Pterygota</taxon>
        <taxon>Neoptera</taxon>
        <taxon>Endopterygota</taxon>
        <taxon>Coleoptera</taxon>
        <taxon>Polyphaga</taxon>
        <taxon>Cucujiformia</taxon>
        <taxon>Curculionidae</taxon>
        <taxon>Ceutorhynchinae</taxon>
        <taxon>Ceutorhynchus</taxon>
    </lineage>
</organism>
<protein>
    <submittedName>
        <fullName evidence="2">Uncharacterized protein</fullName>
    </submittedName>
</protein>
<name>A0A9N9MUV1_9CUCU</name>